<dbReference type="Pfam" id="PF05345">
    <property type="entry name" value="He_PIG"/>
    <property type="match status" value="1"/>
</dbReference>
<feature type="region of interest" description="Disordered" evidence="3">
    <location>
        <begin position="150"/>
        <end position="172"/>
    </location>
</feature>
<dbReference type="PROSITE" id="PS00330">
    <property type="entry name" value="HEMOLYSIN_CALCIUM"/>
    <property type="match status" value="11"/>
</dbReference>
<dbReference type="InterPro" id="IPR050557">
    <property type="entry name" value="RTX_toxin/Mannuronan_C5-epim"/>
</dbReference>
<evidence type="ECO:0000313" key="5">
    <source>
        <dbReference type="EMBL" id="CDN49613.1"/>
    </source>
</evidence>
<dbReference type="EMBL" id="HG938353">
    <property type="protein sequence ID" value="CDN49613.1"/>
    <property type="molecule type" value="Genomic_DNA"/>
</dbReference>
<dbReference type="PANTHER" id="PTHR38340:SF1">
    <property type="entry name" value="S-LAYER PROTEIN"/>
    <property type="match status" value="1"/>
</dbReference>
<dbReference type="GO" id="GO:0016020">
    <property type="term" value="C:membrane"/>
    <property type="evidence" value="ECO:0007669"/>
    <property type="project" value="InterPro"/>
</dbReference>
<dbReference type="NCBIfam" id="NF012211">
    <property type="entry name" value="tand_rpt_95"/>
    <property type="match status" value="2"/>
</dbReference>
<proteinExistence type="predicted"/>
<dbReference type="SMART" id="SM00736">
    <property type="entry name" value="CADG"/>
    <property type="match status" value="1"/>
</dbReference>
<dbReference type="OrthoDB" id="6756629at2"/>
<feature type="region of interest" description="Disordered" evidence="3">
    <location>
        <begin position="555"/>
        <end position="617"/>
    </location>
</feature>
<feature type="compositionally biased region" description="Polar residues" evidence="3">
    <location>
        <begin position="9"/>
        <end position="20"/>
    </location>
</feature>
<dbReference type="Pfam" id="PF19116">
    <property type="entry name" value="DUF5801"/>
    <property type="match status" value="5"/>
</dbReference>
<dbReference type="PANTHER" id="PTHR38340">
    <property type="entry name" value="S-LAYER PROTEIN"/>
    <property type="match status" value="1"/>
</dbReference>
<dbReference type="Proteomes" id="UP000028181">
    <property type="component" value="Chromosome I"/>
</dbReference>
<dbReference type="GO" id="GO:0005576">
    <property type="term" value="C:extracellular region"/>
    <property type="evidence" value="ECO:0007669"/>
    <property type="project" value="UniProtKB-SubCell"/>
</dbReference>
<dbReference type="SUPFAM" id="SSF49313">
    <property type="entry name" value="Cadherin-like"/>
    <property type="match status" value="1"/>
</dbReference>
<dbReference type="eggNOG" id="COG2931">
    <property type="taxonomic scope" value="Bacteria"/>
</dbReference>
<keyword evidence="6" id="KW-1185">Reference proteome</keyword>
<feature type="compositionally biased region" description="Polar residues" evidence="3">
    <location>
        <begin position="163"/>
        <end position="172"/>
    </location>
</feature>
<dbReference type="PATRIC" id="fig|1028800.3.peg.3505"/>
<dbReference type="NCBIfam" id="TIGR01965">
    <property type="entry name" value="VCBS_repeat"/>
    <property type="match status" value="1"/>
</dbReference>
<comment type="subcellular location">
    <subcellularLocation>
        <location evidence="1">Secreted</location>
    </subcellularLocation>
</comment>
<dbReference type="SUPFAM" id="SSF51120">
    <property type="entry name" value="beta-Roll"/>
    <property type="match status" value="6"/>
</dbReference>
<dbReference type="InterPro" id="IPR010221">
    <property type="entry name" value="VCBS_dom"/>
</dbReference>
<dbReference type="InterPro" id="IPR043824">
    <property type="entry name" value="DUF5801"/>
</dbReference>
<dbReference type="Gene3D" id="2.150.10.10">
    <property type="entry name" value="Serralysin-like metalloprotease, C-terminal"/>
    <property type="match status" value="8"/>
</dbReference>
<dbReference type="HOGENOM" id="CLU_224532_0_0_5"/>
<dbReference type="GeneID" id="24258370"/>
<dbReference type="InterPro" id="IPR011049">
    <property type="entry name" value="Serralysin-like_metalloprot_C"/>
</dbReference>
<gene>
    <name evidence="5" type="ORF">RG540_CH34490</name>
</gene>
<sequence length="4443" mass="444978">MSVEDPRLSSISEENLTENFSSEIQEEIASSSTPSPIEHEIQVAQAGDGRTPTTGRVPTDPNAPVAPPAAPAAEVTPDANNIVHLAANVAIDDVRIDGANLILVQADGTEVVILNGAAKIPTMLIGEVEVPQQVLFAALEDSGINVAAGPDGSYSASGRPDSSGAQFEDSIQGNQNGPIQLASLLGDTDFGGDGGLDAQTGADDQPDAFDMGSPFIFSESVLADDVIGNETINGTLGFDGGDDFGIVSSVNYQSTFDMAEGTGAGAATALTSGGHAVTVSTSADGLTVTGTITVGETTVTVFTLTVTDPVTGAFTYTQSQPLDHPDLGQIGADDALRLNFTFTVTDKDGDSDTGSFSIEIGDDGPVQREAVGASLNEDDVSAYPATDGSEAAKKTGDISLGISWGADADTRNGEGDTFGRSVGFANAAGAVPANAEGVYTGASDVGLSVTGGTLTSGGSELYYVITDLGNGGQTLTAYVDGSEPAAKVFEISLDPTSANGSYTVEIFQELDHTVDSDALTISFQFQGVDADGDAAASGTALITIADDAPVIGAAGEGGEGKVDEGGSNTAQGSLGISWGADDGNTSEDGGYDGTQDAGDRSVVFTPGEVSDLPPADGDDMPALKVGNSALSTAAVSAFMQVWSGETEIGLGNLTSGGQPLVYTLSPDGTVLTAADQEGGPVFTVTLSDTGAGGYTFELQGVLDHPGHGETGSKADILTFEFTYTVRDGDGDVAESTFTVDVKDDVPVATGNAVDITSDEGDIVTWSSLGSSPSDGAGDGSTTGPNDSLVGPATVSGSIASVVAFGADGAAAGGGFGFVADATAKMQALALTSKGGTLSYAMIGDALVAYVNGGGGAGLDSLADRPVFSLALDHTTGAFTYQQYDQLDHVTGNGENTALKSGSGSIAAIDFGAVIQATDGDGDQIGLGGKFSITITDDVPAPSIIATGASTTIDETVNNQSNDTGNQAVRSLFAAVANVGHDADMGNAAIFARNGDALVSTFFSAPGADETTTKVLSLEIASAGLDSGLATTGGKAIFLFEEGGLIVGRFDSDGNGTPDTAAFAVAIDQSGRVSVAQYVSLHQGNTATFNETVNLGDKISAVVTATDYDGDVVRDTVSIGSHIRFADDGPLASGAKVSATADEDDISNLLSSGTHPNDGTADGSTSDFSWTGVGNAATVSGSIASVVAFGADGAAAGGGFGFVADAAAKMQALALTSKGGTLSYAMIGDALVAYVNVVGGIDRPVFSLTLDHATGAFTYQQYDQLDHVAGNGENTALKSGSGSIAAIDFGAVIQATDGDGDHVGLGGKFSITITDDVPEIAIVANKTVTIDETSGFQNDDIGAGSVGSLFAGVGNRGVDADLGGPIYARDDVIDISVKDGADDNLSTALTLRIDGGNGIDSGLLTTGGANIYLYLEGEVVVGRVGGADGLAAFAIAIDSDGRVSVAEYLSLQHPNNASSDEGVNLSGKISAVLTATDYDGDVVTKSVSIGDKITFEDDGPSVGANSGVWVDDDNVVGAQGNNGGEGDHALANTTGVLSHDFGADGGSIAWKTAGAPSGFTYVHDGNALLVMQGTTTVMTVTLDTATGAYTVTQNAAIDHPMGNDENEVSFNLTYTVTDGDGDHVDGTLTINADDDTPVSTGVIGTGAITESAVGGSIAGELSALVSPGADGIGRYSVETTGLSSSLTSLTSGGVALTYSVVGNALVAKAGTATIFTFSVDPATGHYTFTQTGPLDHTDSVVIDGVSIPAATLDAAGSHAAVADVGGNDLAFVGHMTDGDAIIRVSNSGNTAVTWTLDNNNPGGTDYVLNIPAHTTWYLNVGNVPNQTKFDLDGVGSPNGSTTVNNGHSITFTDGDGSLALDLSSAVTVTDGDGDSVALHDQLIVTVTDSVPTAGPNTIGTVEEGGTETITAALTGLSWGADAGSARTLSFTGSVATKDQNGASVTTLSSNGNPVTIAVIGGVLTGFTGSANPPALDHIVFTALLNAATGGYTFSLLQPLDHTAPNATSQYLDLALGFTATDADGDAATSTVTVRVDAAGSIDSINYSSLSTSVFVNLDGAAHMVGGQTVAADTATDGATVIDKVIGIDSVSGIVDALGGAGNDVLIGGDEANKLTGNGGNDYLDGGLGADVLDGGEGNDTFVLGADVTGSGTRNIQLGDGSLLAVNIAGLAGTADKVIGGAGNDTIILERDGKSGFVADYSTAPGYLSGVEKIVGTDGNDVILLAAGSTADGGPITIEGGDGNDILGGSNSADIINGGDGNDLISGLGGNDTLTGGNGDDVIWGGLGADTIHGGAGSDTIDLTADLTYAAGTLHTVPVVGLTTVGVDISGKAGTLDLINGGFDLADTIYLKAGSTGFVLDGYQTNIEGVERIVGTDGDDVIVMRSDYVTDDGAGRTTIEGGLGNDTIVGGAGNDFLDGAQGADTLAGGDGADILKGGADNDALWGGKASDNLYGNGTTNQGSDLTATIGEADSANYGGPADKYHVFFNANAFNSGLGIWQVEALGGAPELMDGGPGSNTDNLYGIELIKFSNGIVLDLTDPVRVFDGANLVGTYDTIQAANDAASTLAGFRIELVGTIVGETATITKESLTVVGGVDDTGITLTLDGVQNLTLGGAAPINVAGNGLNNGVQGNDGENVITSGKGSDALNGGAGNDKFILSADIDDAGSQGSRTVTLGDGSTRQVSLNQLSGEGDTLTGGTGIDRVELVAAAGAKGFVFDRANYPGNLSGAEEFIGTDGDDVILLPKSYTSGDISELLIDGGKGNDVLQGSDSQADRILGGDGNDLISGLGGNDILEGGAGSDEIWGGAGNDQINGGSGIDNITGGLGDDTIDGGIGGDTFNYAIGDGVDTIDGGTQGDVLLTSGNATAESAVLTVTSTGFTLDVDGDGIVDVNATNIESVVLYQADGADKITVRGQDSAETITIEGNSNLLQVYGNGIPSVSGISTSELTIEGKGGNDVINASNLNTVALPPVALTLDGGAGNDTITGSAGADTILGGAGNDTILYKVGAGADIIDGGSETGLSNPDYDVLKIAGDAVQRSFNIAKATGGSDIVAGVNATDILVSYTGANGATVRADEIERIEVTLGSAGDSIAVGDLSGTAIAPTTVVINGGVGSDTIDLTGLVGTKVEINDVDGAGPDTDTVKLAGKWADYTITEFDGTFTFSQGGHVVATAKNIEQFTFQGENGGPVQAADLLNDAPHAGADSNAGDPVVEAGGVSNGTLGDPSAIGNVLTNDTDADVFDSKQVVAIQFGSGPATAVPAGNGDVTIAGTYGTLTIHSDGSYAYALDNNDGDTQALAQDAAASDVFTYTMADAHGLTSNANLTINITGTNDAPVLNGTIADQVIAEDNALSFTVPGGTFSDVDSPSLTYTATLADGTSALPGWLHFDAATMTFSGTPDLNWNGAIDVKVTASDGSLSVSDTFTLTVTPVNDAPIVTNDVYVTDEDTALSGLKLFANDSDVEGSPLTANGIAVGSQLGGSISFEQNGTLRFEPLANESGYAVLQYGVSDGNLSSTGTVTIDVRPVADAATISGSGSGSEDATAALSLNIAVGDTDGSEKVTRVELSGFPAGATFNQGSLEGAVWVVTNAAGVNTSGLTMTPPTNYAGDFTLNVKATVIDSATLSDGHVYTNTKDSNGSIGVSITPVNDGHPTVAITDSTPATDPTVGDVLHATLGSDPDGTPTNVVYTWLRDGNAFGATGADYTLTAADTGHKLSVKTTYVDGQNFSETVTSTESATVISNNHAPVAAADRIYTNAQNEEIEFKHSWLLSNDTDADGNSLSINSFTWSSNGPVKVINAGAFDNGDTQISVTLGQGNSGTFSYGITDGSAGSGATVTVQRTANLAITGSSQSDILIDTFSNGTSTVTLDGGAGSDYIIGGSRNNVIIGDQSDYLIDGGTGSNDTIQVSSSFTSASDAQIVNIDAFTLTGAATLNISNQSEGFVIKGSAFADTITGGGGNDTITGGAGGDTLTGGAGSDTFVIAAGDSTPQIGGSFNDGTITGYDVITDWASGDKLDFSVAVKQAYLFGNGVDSTLAIGGDTVELHTVNYQTGIATFYGTDGGDYQTYPSLSINSTQALAAITQYLTRTVIGEAGATLAFNAMGNAYVYQQTGNGAGGTLVELTGVTLTDIYTTPFTPNGVVSSIDPIILDLDHNGFTFSSVEDGVKFDIDADGHKDQVAWTKTDGILAYDVDGNGKIDNGSEIFTPNFGGGTHAGGVAALSTLDVNHDGKIDASDTGFDKLLVWQDANGNGISDEGELKGLHDYGITGISLDAHGAEGYIDGQSLFAEGSFTYADGSTGSFVEVGFDTLFSDAPDHVLVGTDGDDILAAMPGLTQMTGGAGADTFVLDPSALHELDMADIITDYKSNEGDAVDVSKLLDTLLGHQATGEEAAANVRTTIAGNDTTVSVQVATDSWKDVAVLQNHTEAVKILFDDEKHAANISHV</sequence>
<feature type="region of interest" description="Disordered" evidence="3">
    <location>
        <begin position="766"/>
        <end position="788"/>
    </location>
</feature>
<dbReference type="InterPro" id="IPR015919">
    <property type="entry name" value="Cadherin-like_sf"/>
</dbReference>
<dbReference type="InterPro" id="IPR006644">
    <property type="entry name" value="Cadg"/>
</dbReference>
<feature type="compositionally biased region" description="Low complexity" evidence="3">
    <location>
        <begin position="766"/>
        <end position="784"/>
    </location>
</feature>
<accession>A0A068STS5</accession>
<evidence type="ECO:0000256" key="3">
    <source>
        <dbReference type="SAM" id="MobiDB-lite"/>
    </source>
</evidence>
<feature type="region of interest" description="Disordered" evidence="3">
    <location>
        <begin position="1"/>
        <end position="72"/>
    </location>
</feature>
<dbReference type="InterPro" id="IPR013783">
    <property type="entry name" value="Ig-like_fold"/>
</dbReference>
<dbReference type="InterPro" id="IPR001343">
    <property type="entry name" value="Hemolysn_Ca-bd"/>
</dbReference>
<feature type="domain" description="Dystroglycan-type cadherin-like" evidence="4">
    <location>
        <begin position="3335"/>
        <end position="3434"/>
    </location>
</feature>
<feature type="compositionally biased region" description="Polar residues" evidence="3">
    <location>
        <begin position="1147"/>
        <end position="1165"/>
    </location>
</feature>
<dbReference type="RefSeq" id="WP_038590345.1">
    <property type="nucleotide sequence ID" value="NZ_HG938353.1"/>
</dbReference>
<evidence type="ECO:0000259" key="4">
    <source>
        <dbReference type="SMART" id="SM00736"/>
    </source>
</evidence>
<evidence type="ECO:0000256" key="2">
    <source>
        <dbReference type="ARBA" id="ARBA00022525"/>
    </source>
</evidence>
<dbReference type="Pfam" id="PF17963">
    <property type="entry name" value="Big_9"/>
    <property type="match status" value="2"/>
</dbReference>
<dbReference type="Gene3D" id="2.60.40.2700">
    <property type="match status" value="1"/>
</dbReference>
<name>A0A068STS5_NEOGA</name>
<feature type="compositionally biased region" description="Low complexity" evidence="3">
    <location>
        <begin position="21"/>
        <end position="32"/>
    </location>
</feature>
<feature type="region of interest" description="Disordered" evidence="3">
    <location>
        <begin position="1146"/>
        <end position="1165"/>
    </location>
</feature>
<keyword evidence="2" id="KW-0964">Secreted</keyword>
<dbReference type="Gene3D" id="2.60.40.10">
    <property type="entry name" value="Immunoglobulins"/>
    <property type="match status" value="1"/>
</dbReference>
<protein>
    <recommendedName>
        <fullName evidence="4">Dystroglycan-type cadherin-like domain-containing protein</fullName>
    </recommendedName>
</protein>
<evidence type="ECO:0000256" key="1">
    <source>
        <dbReference type="ARBA" id="ARBA00004613"/>
    </source>
</evidence>
<evidence type="ECO:0000313" key="6">
    <source>
        <dbReference type="Proteomes" id="UP000028181"/>
    </source>
</evidence>
<dbReference type="Pfam" id="PF00353">
    <property type="entry name" value="HemolysinCabind"/>
    <property type="match status" value="12"/>
</dbReference>
<dbReference type="InterPro" id="IPR018511">
    <property type="entry name" value="Hemolysin-typ_Ca-bd_CS"/>
</dbReference>
<dbReference type="GO" id="GO:0005509">
    <property type="term" value="F:calcium ion binding"/>
    <property type="evidence" value="ECO:0007669"/>
    <property type="project" value="InterPro"/>
</dbReference>
<organism evidence="5 6">
    <name type="scientific">Neorhizobium galegae bv. orientalis str. HAMBI 540</name>
    <dbReference type="NCBI Taxonomy" id="1028800"/>
    <lineage>
        <taxon>Bacteria</taxon>
        <taxon>Pseudomonadati</taxon>
        <taxon>Pseudomonadota</taxon>
        <taxon>Alphaproteobacteria</taxon>
        <taxon>Hyphomicrobiales</taxon>
        <taxon>Rhizobiaceae</taxon>
        <taxon>Rhizobium/Agrobacterium group</taxon>
        <taxon>Neorhizobium</taxon>
    </lineage>
</organism>
<dbReference type="PRINTS" id="PR00313">
    <property type="entry name" value="CABNDNGRPT"/>
</dbReference>
<dbReference type="KEGG" id="ngg:RG540_CH34490"/>
<reference evidence="6" key="1">
    <citation type="journal article" date="2014" name="BMC Genomics">
        <title>Genome sequencing of two Neorhizobium galegae strains reveals a noeT gene responsible for the unusual acetylation of the nodulation factors.</title>
        <authorList>
            <person name="Osterman J."/>
            <person name="Marsh J."/>
            <person name="Laine P.K."/>
            <person name="Zeng Z."/>
            <person name="Alatalo E."/>
            <person name="Sullivan J.T."/>
            <person name="Young J.P."/>
            <person name="Thomas-Oates J."/>
            <person name="Paulin L."/>
            <person name="Lindstrom K."/>
        </authorList>
    </citation>
    <scope>NUCLEOTIDE SEQUENCE [LARGE SCALE GENOMIC DNA]</scope>
    <source>
        <strain evidence="6">HAMBI 540</strain>
    </source>
</reference>